<dbReference type="AlphaFoldDB" id="A0A6J4L214"/>
<dbReference type="InterPro" id="IPR000683">
    <property type="entry name" value="Gfo/Idh/MocA-like_OxRdtase_N"/>
</dbReference>
<dbReference type="GO" id="GO:0050112">
    <property type="term" value="F:inositol 2-dehydrogenase (NAD+) activity"/>
    <property type="evidence" value="ECO:0007669"/>
    <property type="project" value="UniProtKB-EC"/>
</dbReference>
<dbReference type="PANTHER" id="PTHR43818">
    <property type="entry name" value="BCDNA.GH03377"/>
    <property type="match status" value="1"/>
</dbReference>
<dbReference type="PANTHER" id="PTHR43818:SF11">
    <property type="entry name" value="BCDNA.GH03377"/>
    <property type="match status" value="1"/>
</dbReference>
<feature type="domain" description="Gfo/Idh/MocA-like oxidoreductase N-terminal" evidence="2">
    <location>
        <begin position="7"/>
        <end position="125"/>
    </location>
</feature>
<proteinExistence type="predicted"/>
<sequence length="382" mass="41030">MENRPPLRIGIVGVGALTVRAVLPHLTQPDVSDRVSVSALCDPVVERARTVAEQYGVPHVYGSLSDMLAEDAVDAVTIASPIGLHHAHAKEALTAGKHVHVNKTMTTTVAEADELIALAAGKDLRIVASPGEVLRSQLSTTRRLIREGAIGDVAWAICGCAFEDYHEEEPERTSLAGGAIDPSWYFRKPGGGPVYDMTSYALHQLTSVLGPARRVTAMSGTRVRDRAFMGRSVTIDADDNTILLLDFGGDVFAIAYGTAAGAPNEQFGAVTFYGTKGVIDGVLLNGEPFDFPGRDKTLEAPVTDWETQMRVLPHVTGAHEDIPESHVFEDIMQMVRWVREGVPSAANAEHARHVIDIIESGYRAAETGATQDLATSFTLPTD</sequence>
<evidence type="ECO:0000313" key="4">
    <source>
        <dbReference type="EMBL" id="CAA9321926.1"/>
    </source>
</evidence>
<evidence type="ECO:0000259" key="3">
    <source>
        <dbReference type="Pfam" id="PF22725"/>
    </source>
</evidence>
<protein>
    <submittedName>
        <fullName evidence="4">Myo-inositol 2-dehydrogenase</fullName>
        <ecNumber evidence="4">1.1.1.18</ecNumber>
    </submittedName>
</protein>
<dbReference type="Pfam" id="PF01408">
    <property type="entry name" value="GFO_IDH_MocA"/>
    <property type="match status" value="1"/>
</dbReference>
<dbReference type="Gene3D" id="3.40.50.720">
    <property type="entry name" value="NAD(P)-binding Rossmann-like Domain"/>
    <property type="match status" value="1"/>
</dbReference>
<accession>A0A6J4L214</accession>
<dbReference type="EC" id="1.1.1.18" evidence="4"/>
<gene>
    <name evidence="4" type="ORF">AVDCRST_MAG36-569</name>
</gene>
<evidence type="ECO:0000259" key="2">
    <source>
        <dbReference type="Pfam" id="PF01408"/>
    </source>
</evidence>
<reference evidence="4" key="1">
    <citation type="submission" date="2020-02" db="EMBL/GenBank/DDBJ databases">
        <authorList>
            <person name="Meier V. D."/>
        </authorList>
    </citation>
    <scope>NUCLEOTIDE SEQUENCE</scope>
    <source>
        <strain evidence="4">AVDCRST_MAG36</strain>
    </source>
</reference>
<dbReference type="SUPFAM" id="SSF55347">
    <property type="entry name" value="Glyceraldehyde-3-phosphate dehydrogenase-like, C-terminal domain"/>
    <property type="match status" value="1"/>
</dbReference>
<evidence type="ECO:0000256" key="1">
    <source>
        <dbReference type="ARBA" id="ARBA00023002"/>
    </source>
</evidence>
<dbReference type="EMBL" id="CADCUH010000027">
    <property type="protein sequence ID" value="CAA9321926.1"/>
    <property type="molecule type" value="Genomic_DNA"/>
</dbReference>
<name>A0A6J4L214_9ACTN</name>
<dbReference type="GO" id="GO:0000166">
    <property type="term" value="F:nucleotide binding"/>
    <property type="evidence" value="ECO:0007669"/>
    <property type="project" value="InterPro"/>
</dbReference>
<organism evidence="4">
    <name type="scientific">uncultured Nocardioidaceae bacterium</name>
    <dbReference type="NCBI Taxonomy" id="253824"/>
    <lineage>
        <taxon>Bacteria</taxon>
        <taxon>Bacillati</taxon>
        <taxon>Actinomycetota</taxon>
        <taxon>Actinomycetes</taxon>
        <taxon>Propionibacteriales</taxon>
        <taxon>Nocardioidaceae</taxon>
        <taxon>environmental samples</taxon>
    </lineage>
</organism>
<dbReference type="InterPro" id="IPR055170">
    <property type="entry name" value="GFO_IDH_MocA-like_dom"/>
</dbReference>
<dbReference type="InterPro" id="IPR050463">
    <property type="entry name" value="Gfo/Idh/MocA_oxidrdct_glycsds"/>
</dbReference>
<dbReference type="SUPFAM" id="SSF51735">
    <property type="entry name" value="NAD(P)-binding Rossmann-fold domains"/>
    <property type="match status" value="1"/>
</dbReference>
<keyword evidence="1 4" id="KW-0560">Oxidoreductase</keyword>
<dbReference type="InterPro" id="IPR036291">
    <property type="entry name" value="NAD(P)-bd_dom_sf"/>
</dbReference>
<dbReference type="Pfam" id="PF22725">
    <property type="entry name" value="GFO_IDH_MocA_C3"/>
    <property type="match status" value="1"/>
</dbReference>
<feature type="domain" description="GFO/IDH/MocA-like oxidoreductase" evidence="3">
    <location>
        <begin position="140"/>
        <end position="279"/>
    </location>
</feature>
<dbReference type="Gene3D" id="3.30.360.10">
    <property type="entry name" value="Dihydrodipicolinate Reductase, domain 2"/>
    <property type="match status" value="1"/>
</dbReference>